<feature type="compositionally biased region" description="Low complexity" evidence="2">
    <location>
        <begin position="1185"/>
        <end position="1202"/>
    </location>
</feature>
<gene>
    <name evidence="3" type="ORF">SAMN06265338_101874</name>
</gene>
<feature type="region of interest" description="Disordered" evidence="2">
    <location>
        <begin position="292"/>
        <end position="313"/>
    </location>
</feature>
<feature type="region of interest" description="Disordered" evidence="2">
    <location>
        <begin position="67"/>
        <end position="153"/>
    </location>
</feature>
<sequence>MSKAAPWSIKGVDFDAREAAKEAARRDGLSLGEWLNRAIAEHAVETGADGEDFNADERLEAVAAQLARLSREAETDGGRTLPDGDGNQRLGGEGRAAADARPPAPEGWRPERWDEEPEPRRAAAVRARPARDRRQSEKTASGGRETAARHETIDAEALLEKAVAAFESRAERAERALAQVAERIGGAESERAKMLAQVESRLSQLETHLRAETRLDVEPLRGALGRLETRLDDLAKREPEPRDEETLRNLDCKLSNLLSRVERAESAPAAERDENFSRLETRFDALLARLDRSASRQDAGGRPPGSPAPGRVSDMRRAIEEISAHQRALDSRSAHAQSSALGRASARPQLAAIASVAPKPSAASQPTAALDARFEALAQKLDSIAQLNAAPADAGRIDRLQTGIESLSARIEDMRRDFSALRDAPRETVAPAIEKALRDLAARVDALAAAQPVAAMTEVAGLRGEISSLTRSLGDLAPRGAVAALENALRDLSSRVDANRSTLERVAETRGAAASPELSRQLADIARGLSDVAPRGAVAGIETAMRDLSGRVDSAREIMARASESHLEAAPEFEALRRQLAKIDASLGDVAPRGAVAALESAMRELSNRVDSAREIMARASERQLEAAPNVDALNQRLAEIGARLSDVAPRAAVDGVGTAVRDLAERIETTREIMARAAERRIDFTPDFEALKRQMAGVVAVLGDVAPREAVVGVETAVRDLAGRVDSARDLMERASARVLEQAPDVQALDRRLADIDAALGEVAPRDAVFELGSAMRDLTARVENARALMERAPLGASVDEIETLGQQVAAMSRALDDVAPRSQIAALDLAVRELGARLERSRDEGLRDAVLEPIETLAADMRRALAEIGASANIDGVVRQMRALEDKIDDLRRNGADRGDYLKAVDQSDALRGAIAEALEHMAPVERMEKQVAALTERLQDLSRQSSEASRAHETGLAQNEANWRDIGSRLDNLALRIDRAADHAPLAQEESRFDELTRRLDFMQQALAERIDIAVETRGGPQAPEGLEPLLRALAEKLESAMAPQADSRAIEALERQMARVSERLELGAAHGAMQLQQALADLAARLDQGRAQDRETVREVTRDTLREALSQLPAADPRAEQAARDIAELREKHAHSDRRAQQTLSAVHETLEKVVDRLALLEEDVHEARAGAPAQPPAEPQPRAAQAEAAPPVAAPRAPKTEAASAAPRLDGGADSLDFDPDSFLVEPGAGRPVAASTAAGRPSAASDRAYEQGAAVIKLSRDDEAALLSGSQQTSVNYIEVARRALAARAAADARDKAEGQGASPSLSLAAERAKEKFMRPLASGEKSSGVARKGLAIAGAAAVLAVGVQLFRVAMAPDAPPMEMAAPAKPVAVEAAPSAPSAAAPTPVAPASAPAAAPEPAPAQAAPVTPSPVAPPAGGKPQRGASLIDPLAVGTTLPRNADMASIQAGAQIASLKELADKGDAAAQFDLGARYADGRGFDRDAVAARLWFEKAAAQGQPQAEYRLGVIFEKGVGVPRDVRMARDYYQKAANQGHVRAMHNLAVIEAEGVEGKPDYAAAAQWFRRAAEYGVRDSQFNLAILYARGMGVAQNMAQSYVWFNAAASQGDSDAARKRDEVAARLGADELATAKKQAGAFRARAVDPAVNESPVAAGRPQAPTRT</sequence>
<dbReference type="InterPro" id="IPR006597">
    <property type="entry name" value="Sel1-like"/>
</dbReference>
<dbReference type="SMART" id="SM00671">
    <property type="entry name" value="SEL1"/>
    <property type="match status" value="4"/>
</dbReference>
<evidence type="ECO:0000313" key="3">
    <source>
        <dbReference type="EMBL" id="SNB60646.1"/>
    </source>
</evidence>
<evidence type="ECO:0000313" key="4">
    <source>
        <dbReference type="Proteomes" id="UP000198418"/>
    </source>
</evidence>
<dbReference type="InterPro" id="IPR050767">
    <property type="entry name" value="Sel1_AlgK"/>
</dbReference>
<feature type="coiled-coil region" evidence="1">
    <location>
        <begin position="596"/>
        <end position="623"/>
    </location>
</feature>
<dbReference type="PANTHER" id="PTHR11102">
    <property type="entry name" value="SEL-1-LIKE PROTEIN"/>
    <property type="match status" value="1"/>
</dbReference>
<keyword evidence="4" id="KW-1185">Reference proteome</keyword>
<feature type="compositionally biased region" description="Low complexity" evidence="2">
    <location>
        <begin position="1239"/>
        <end position="1251"/>
    </location>
</feature>
<name>A0A212QMW7_RHOAC</name>
<dbReference type="PANTHER" id="PTHR11102:SF160">
    <property type="entry name" value="ERAD-ASSOCIATED E3 UBIQUITIN-PROTEIN LIGASE COMPONENT HRD3"/>
    <property type="match status" value="1"/>
</dbReference>
<protein>
    <submittedName>
        <fullName evidence="3">Sel1 repeat-containing protein</fullName>
    </submittedName>
</protein>
<dbReference type="Gene3D" id="1.10.287.1490">
    <property type="match status" value="1"/>
</dbReference>
<dbReference type="RefSeq" id="WP_088519293.1">
    <property type="nucleotide sequence ID" value="NZ_FYDG01000001.1"/>
</dbReference>
<evidence type="ECO:0000256" key="1">
    <source>
        <dbReference type="SAM" id="Coils"/>
    </source>
</evidence>
<reference evidence="4" key="1">
    <citation type="submission" date="2017-06" db="EMBL/GenBank/DDBJ databases">
        <authorList>
            <person name="Varghese N."/>
            <person name="Submissions S."/>
        </authorList>
    </citation>
    <scope>NUCLEOTIDE SEQUENCE [LARGE SCALE GENOMIC DNA]</scope>
    <source>
        <strain evidence="4">DSM 137</strain>
    </source>
</reference>
<dbReference type="Gene3D" id="1.25.40.10">
    <property type="entry name" value="Tetratricopeptide repeat domain"/>
    <property type="match status" value="1"/>
</dbReference>
<feature type="coiled-coil region" evidence="1">
    <location>
        <begin position="156"/>
        <end position="215"/>
    </location>
</feature>
<feature type="region of interest" description="Disordered" evidence="2">
    <location>
        <begin position="1386"/>
        <end position="1432"/>
    </location>
</feature>
<feature type="compositionally biased region" description="Low complexity" evidence="2">
    <location>
        <begin position="1386"/>
        <end position="1414"/>
    </location>
</feature>
<dbReference type="Pfam" id="PF08238">
    <property type="entry name" value="Sel1"/>
    <property type="match status" value="4"/>
</dbReference>
<dbReference type="EMBL" id="FYDG01000001">
    <property type="protein sequence ID" value="SNB60646.1"/>
    <property type="molecule type" value="Genomic_DNA"/>
</dbReference>
<dbReference type="SUPFAM" id="SSF81901">
    <property type="entry name" value="HCP-like"/>
    <property type="match status" value="1"/>
</dbReference>
<proteinExistence type="predicted"/>
<dbReference type="Proteomes" id="UP000198418">
    <property type="component" value="Unassembled WGS sequence"/>
</dbReference>
<keyword evidence="1" id="KW-0175">Coiled coil</keyword>
<organism evidence="3 4">
    <name type="scientific">Rhodoblastus acidophilus</name>
    <name type="common">Rhodopseudomonas acidophila</name>
    <dbReference type="NCBI Taxonomy" id="1074"/>
    <lineage>
        <taxon>Bacteria</taxon>
        <taxon>Pseudomonadati</taxon>
        <taxon>Pseudomonadota</taxon>
        <taxon>Alphaproteobacteria</taxon>
        <taxon>Hyphomicrobiales</taxon>
        <taxon>Rhodoblastaceae</taxon>
        <taxon>Rhodoblastus</taxon>
    </lineage>
</organism>
<accession>A0A212QMW7</accession>
<evidence type="ECO:0000256" key="2">
    <source>
        <dbReference type="SAM" id="MobiDB-lite"/>
    </source>
</evidence>
<feature type="coiled-coil region" evidence="1">
    <location>
        <begin position="927"/>
        <end position="954"/>
    </location>
</feature>
<dbReference type="OrthoDB" id="5295703at2"/>
<dbReference type="InterPro" id="IPR011990">
    <property type="entry name" value="TPR-like_helical_dom_sf"/>
</dbReference>
<feature type="coiled-coil region" evidence="1">
    <location>
        <begin position="397"/>
        <end position="424"/>
    </location>
</feature>
<feature type="region of interest" description="Disordered" evidence="2">
    <location>
        <begin position="1172"/>
        <end position="1252"/>
    </location>
</feature>